<dbReference type="Proteomes" id="UP000246351">
    <property type="component" value="Unassembled WGS sequence"/>
</dbReference>
<reference evidence="2 3" key="1">
    <citation type="journal article" date="2018" name="Vet. Microbiol.">
        <title>Clonal diversity and geographic distribution of methicillin-resistant Staphylococcus pseudintermedius from Australian animals: Discovery of novel sequence types.</title>
        <authorList>
            <person name="Worthing K.A."/>
            <person name="Abraham S."/>
            <person name="Coombs G.W."/>
            <person name="Pang S."/>
            <person name="Saputra S."/>
            <person name="Jordan D."/>
            <person name="Trott D.J."/>
            <person name="Norris J.M."/>
        </authorList>
    </citation>
    <scope>NUCLEOTIDE SEQUENCE [LARGE SCALE GENOMIC DNA]</scope>
    <source>
        <strain evidence="2 3">ST71 3</strain>
    </source>
</reference>
<accession>A0A317Z5Z2</accession>
<gene>
    <name evidence="2" type="ORF">DD924_17360</name>
</gene>
<feature type="non-terminal residue" evidence="2">
    <location>
        <position position="80"/>
    </location>
</feature>
<dbReference type="GO" id="GO:0005524">
    <property type="term" value="F:ATP binding"/>
    <property type="evidence" value="ECO:0007669"/>
    <property type="project" value="InterPro"/>
</dbReference>
<feature type="non-terminal residue" evidence="2">
    <location>
        <position position="1"/>
    </location>
</feature>
<dbReference type="Pfam" id="PF05190">
    <property type="entry name" value="MutS_IV"/>
    <property type="match status" value="1"/>
</dbReference>
<organism evidence="2 3">
    <name type="scientific">Staphylococcus pseudintermedius</name>
    <dbReference type="NCBI Taxonomy" id="283734"/>
    <lineage>
        <taxon>Bacteria</taxon>
        <taxon>Bacillati</taxon>
        <taxon>Bacillota</taxon>
        <taxon>Bacilli</taxon>
        <taxon>Bacillales</taxon>
        <taxon>Staphylococcaceae</taxon>
        <taxon>Staphylococcus</taxon>
        <taxon>Staphylococcus intermedius group</taxon>
    </lineage>
</organism>
<proteinExistence type="predicted"/>
<evidence type="ECO:0000313" key="2">
    <source>
        <dbReference type="EMBL" id="PWZ94478.1"/>
    </source>
</evidence>
<protein>
    <recommendedName>
        <fullName evidence="1">DNA mismatch repair protein MutS clamp domain-containing protein</fullName>
    </recommendedName>
</protein>
<dbReference type="EMBL" id="QEIV01002020">
    <property type="protein sequence ID" value="PWZ94478.1"/>
    <property type="molecule type" value="Genomic_DNA"/>
</dbReference>
<evidence type="ECO:0000259" key="1">
    <source>
        <dbReference type="Pfam" id="PF05190"/>
    </source>
</evidence>
<dbReference type="SUPFAM" id="SSF48334">
    <property type="entry name" value="DNA repair protein MutS, domain III"/>
    <property type="match status" value="1"/>
</dbReference>
<dbReference type="GO" id="GO:0030983">
    <property type="term" value="F:mismatched DNA binding"/>
    <property type="evidence" value="ECO:0007669"/>
    <property type="project" value="InterPro"/>
</dbReference>
<sequence length="80" mass="9093">DEPPLSVKEGGLFKAGFNEELDQYLDASKNGKQWLAQLQAQERERTGIKSLKISFNKVFGYYIEITRANLSQFDPSAFGY</sequence>
<dbReference type="AlphaFoldDB" id="A0A317Z5Z2"/>
<feature type="domain" description="DNA mismatch repair protein MutS clamp" evidence="1">
    <location>
        <begin position="16"/>
        <end position="76"/>
    </location>
</feature>
<comment type="caution">
    <text evidence="2">The sequence shown here is derived from an EMBL/GenBank/DDBJ whole genome shotgun (WGS) entry which is preliminary data.</text>
</comment>
<name>A0A317Z5Z2_STAPS</name>
<dbReference type="InterPro" id="IPR036187">
    <property type="entry name" value="DNA_mismatch_repair_MutS_sf"/>
</dbReference>
<dbReference type="Gene3D" id="1.10.1420.10">
    <property type="match status" value="1"/>
</dbReference>
<dbReference type="InterPro" id="IPR007861">
    <property type="entry name" value="DNA_mismatch_repair_MutS_clamp"/>
</dbReference>
<dbReference type="GO" id="GO:0006298">
    <property type="term" value="P:mismatch repair"/>
    <property type="evidence" value="ECO:0007669"/>
    <property type="project" value="InterPro"/>
</dbReference>
<evidence type="ECO:0000313" key="3">
    <source>
        <dbReference type="Proteomes" id="UP000246351"/>
    </source>
</evidence>